<reference evidence="8" key="2">
    <citation type="submission" date="2024-10" db="UniProtKB">
        <authorList>
            <consortium name="EnsemblProtists"/>
        </authorList>
    </citation>
    <scope>IDENTIFICATION</scope>
</reference>
<dbReference type="RefSeq" id="XP_005779977.1">
    <property type="nucleotide sequence ID" value="XM_005779920.1"/>
</dbReference>
<dbReference type="PROSITE" id="PS51032">
    <property type="entry name" value="AP2_ERF"/>
    <property type="match status" value="1"/>
</dbReference>
<dbReference type="GeneID" id="17273093"/>
<dbReference type="GO" id="GO:0003677">
    <property type="term" value="F:DNA binding"/>
    <property type="evidence" value="ECO:0007669"/>
    <property type="project" value="UniProtKB-KW"/>
</dbReference>
<organism evidence="8 9">
    <name type="scientific">Emiliania huxleyi (strain CCMP1516)</name>
    <dbReference type="NCBI Taxonomy" id="280463"/>
    <lineage>
        <taxon>Eukaryota</taxon>
        <taxon>Haptista</taxon>
        <taxon>Haptophyta</taxon>
        <taxon>Prymnesiophyceae</taxon>
        <taxon>Isochrysidales</taxon>
        <taxon>Noelaerhabdaceae</taxon>
        <taxon>Emiliania</taxon>
    </lineage>
</organism>
<evidence type="ECO:0000256" key="2">
    <source>
        <dbReference type="ARBA" id="ARBA00023015"/>
    </source>
</evidence>
<dbReference type="PaxDb" id="2903-EOD27548"/>
<evidence type="ECO:0000256" key="6">
    <source>
        <dbReference type="SAM" id="MobiDB-lite"/>
    </source>
</evidence>
<feature type="domain" description="AP2/ERF" evidence="7">
    <location>
        <begin position="13"/>
        <end position="59"/>
    </location>
</feature>
<dbReference type="InterPro" id="IPR016177">
    <property type="entry name" value="DNA-bd_dom_sf"/>
</dbReference>
<evidence type="ECO:0000256" key="3">
    <source>
        <dbReference type="ARBA" id="ARBA00023125"/>
    </source>
</evidence>
<protein>
    <recommendedName>
        <fullName evidence="7">AP2/ERF domain-containing protein</fullName>
    </recommendedName>
</protein>
<evidence type="ECO:0000313" key="8">
    <source>
        <dbReference type="EnsemblProtists" id="EOD27548"/>
    </source>
</evidence>
<evidence type="ECO:0000313" key="9">
    <source>
        <dbReference type="Proteomes" id="UP000013827"/>
    </source>
</evidence>
<feature type="compositionally biased region" description="Basic residues" evidence="6">
    <location>
        <begin position="14"/>
        <end position="25"/>
    </location>
</feature>
<dbReference type="InterPro" id="IPR036955">
    <property type="entry name" value="AP2/ERF_dom_sf"/>
</dbReference>
<dbReference type="HOGENOM" id="CLU_2965696_0_0_1"/>
<dbReference type="KEGG" id="ehx:EMIHUDRAFT_235669"/>
<dbReference type="SUPFAM" id="SSF54171">
    <property type="entry name" value="DNA-binding domain"/>
    <property type="match status" value="1"/>
</dbReference>
<keyword evidence="9" id="KW-1185">Reference proteome</keyword>
<feature type="region of interest" description="Disordered" evidence="6">
    <location>
        <begin position="1"/>
        <end position="25"/>
    </location>
</feature>
<keyword evidence="2" id="KW-0805">Transcription regulation</keyword>
<proteinExistence type="predicted"/>
<dbReference type="Proteomes" id="UP000013827">
    <property type="component" value="Unassembled WGS sequence"/>
</dbReference>
<dbReference type="GO" id="GO:0005634">
    <property type="term" value="C:nucleus"/>
    <property type="evidence" value="ECO:0007669"/>
    <property type="project" value="UniProtKB-SubCell"/>
</dbReference>
<dbReference type="Gene3D" id="3.30.730.10">
    <property type="entry name" value="AP2/ERF domain"/>
    <property type="match status" value="1"/>
</dbReference>
<dbReference type="GO" id="GO:0003700">
    <property type="term" value="F:DNA-binding transcription factor activity"/>
    <property type="evidence" value="ECO:0007669"/>
    <property type="project" value="InterPro"/>
</dbReference>
<accession>A0A0D3JVL3</accession>
<sequence>MRRRATGVSAPHSYRPHSRKPHSRKWLARIKHRGTEMVLGEFDSELQAARAIDGRGLVE</sequence>
<comment type="subcellular location">
    <subcellularLocation>
        <location evidence="1">Nucleus</location>
    </subcellularLocation>
</comment>
<evidence type="ECO:0000256" key="1">
    <source>
        <dbReference type="ARBA" id="ARBA00004123"/>
    </source>
</evidence>
<evidence type="ECO:0000256" key="5">
    <source>
        <dbReference type="ARBA" id="ARBA00023242"/>
    </source>
</evidence>
<evidence type="ECO:0000259" key="7">
    <source>
        <dbReference type="PROSITE" id="PS51032"/>
    </source>
</evidence>
<keyword evidence="4" id="KW-0804">Transcription</keyword>
<dbReference type="EnsemblProtists" id="EOD27548">
    <property type="protein sequence ID" value="EOD27548"/>
    <property type="gene ID" value="EMIHUDRAFT_235669"/>
</dbReference>
<keyword evidence="5" id="KW-0539">Nucleus</keyword>
<name>A0A0D3JVL3_EMIH1</name>
<dbReference type="AlphaFoldDB" id="A0A0D3JVL3"/>
<reference evidence="9" key="1">
    <citation type="journal article" date="2013" name="Nature">
        <title>Pan genome of the phytoplankton Emiliania underpins its global distribution.</title>
        <authorList>
            <person name="Read B.A."/>
            <person name="Kegel J."/>
            <person name="Klute M.J."/>
            <person name="Kuo A."/>
            <person name="Lefebvre S.C."/>
            <person name="Maumus F."/>
            <person name="Mayer C."/>
            <person name="Miller J."/>
            <person name="Monier A."/>
            <person name="Salamov A."/>
            <person name="Young J."/>
            <person name="Aguilar M."/>
            <person name="Claverie J.M."/>
            <person name="Frickenhaus S."/>
            <person name="Gonzalez K."/>
            <person name="Herman E.K."/>
            <person name="Lin Y.C."/>
            <person name="Napier J."/>
            <person name="Ogata H."/>
            <person name="Sarno A.F."/>
            <person name="Shmutz J."/>
            <person name="Schroeder D."/>
            <person name="de Vargas C."/>
            <person name="Verret F."/>
            <person name="von Dassow P."/>
            <person name="Valentin K."/>
            <person name="Van de Peer Y."/>
            <person name="Wheeler G."/>
            <person name="Dacks J.B."/>
            <person name="Delwiche C.F."/>
            <person name="Dyhrman S.T."/>
            <person name="Glockner G."/>
            <person name="John U."/>
            <person name="Richards T."/>
            <person name="Worden A.Z."/>
            <person name="Zhang X."/>
            <person name="Grigoriev I.V."/>
            <person name="Allen A.E."/>
            <person name="Bidle K."/>
            <person name="Borodovsky M."/>
            <person name="Bowler C."/>
            <person name="Brownlee C."/>
            <person name="Cock J.M."/>
            <person name="Elias M."/>
            <person name="Gladyshev V.N."/>
            <person name="Groth M."/>
            <person name="Guda C."/>
            <person name="Hadaegh A."/>
            <person name="Iglesias-Rodriguez M.D."/>
            <person name="Jenkins J."/>
            <person name="Jones B.M."/>
            <person name="Lawson T."/>
            <person name="Leese F."/>
            <person name="Lindquist E."/>
            <person name="Lobanov A."/>
            <person name="Lomsadze A."/>
            <person name="Malik S.B."/>
            <person name="Marsh M.E."/>
            <person name="Mackinder L."/>
            <person name="Mock T."/>
            <person name="Mueller-Roeber B."/>
            <person name="Pagarete A."/>
            <person name="Parker M."/>
            <person name="Probert I."/>
            <person name="Quesneville H."/>
            <person name="Raines C."/>
            <person name="Rensing S.A."/>
            <person name="Riano-Pachon D.M."/>
            <person name="Richier S."/>
            <person name="Rokitta S."/>
            <person name="Shiraiwa Y."/>
            <person name="Soanes D.M."/>
            <person name="van der Giezen M."/>
            <person name="Wahlund T.M."/>
            <person name="Williams B."/>
            <person name="Wilson W."/>
            <person name="Wolfe G."/>
            <person name="Wurch L.L."/>
        </authorList>
    </citation>
    <scope>NUCLEOTIDE SEQUENCE</scope>
</reference>
<keyword evidence="3" id="KW-0238">DNA-binding</keyword>
<evidence type="ECO:0000256" key="4">
    <source>
        <dbReference type="ARBA" id="ARBA00023163"/>
    </source>
</evidence>
<dbReference type="InterPro" id="IPR001471">
    <property type="entry name" value="AP2/ERF_dom"/>
</dbReference>